<dbReference type="Proteomes" id="UP000008553">
    <property type="component" value="Unassembled WGS sequence"/>
</dbReference>
<organism evidence="2 3">
    <name type="scientific">Plasmodium yoelii yoelii</name>
    <dbReference type="NCBI Taxonomy" id="73239"/>
    <lineage>
        <taxon>Eukaryota</taxon>
        <taxon>Sar</taxon>
        <taxon>Alveolata</taxon>
        <taxon>Apicomplexa</taxon>
        <taxon>Aconoidasida</taxon>
        <taxon>Haemosporida</taxon>
        <taxon>Plasmodiidae</taxon>
        <taxon>Plasmodium</taxon>
        <taxon>Plasmodium (Vinckeia)</taxon>
    </lineage>
</organism>
<dbReference type="PaxDb" id="73239-Q7RH55"/>
<protein>
    <submittedName>
        <fullName evidence="2">Uncharacterized protein</fullName>
    </submittedName>
</protein>
<sequence>MAVSDLIDIKKFKELRRSDPIKAKNLMKKIKKKNAKKLKQEKKDELPNKLHDATVPKHEVYAEYVEEGIIVNEKKS</sequence>
<keyword evidence="3" id="KW-1185">Reference proteome</keyword>
<dbReference type="AlphaFoldDB" id="Q7RH55"/>
<feature type="compositionally biased region" description="Basic and acidic residues" evidence="1">
    <location>
        <begin position="41"/>
        <end position="51"/>
    </location>
</feature>
<dbReference type="InParanoid" id="Q7RH55"/>
<name>Q7RH55_PLAYO</name>
<evidence type="ECO:0000313" key="2">
    <source>
        <dbReference type="EMBL" id="EAA15957.1"/>
    </source>
</evidence>
<feature type="region of interest" description="Disordered" evidence="1">
    <location>
        <begin position="32"/>
        <end position="51"/>
    </location>
</feature>
<proteinExistence type="predicted"/>
<evidence type="ECO:0000313" key="3">
    <source>
        <dbReference type="Proteomes" id="UP000008553"/>
    </source>
</evidence>
<gene>
    <name evidence="2" type="ORF">PY04138</name>
</gene>
<evidence type="ECO:0000256" key="1">
    <source>
        <dbReference type="SAM" id="MobiDB-lite"/>
    </source>
</evidence>
<dbReference type="EMBL" id="AABL01001237">
    <property type="protein sequence ID" value="EAA15957.1"/>
    <property type="molecule type" value="Genomic_DNA"/>
</dbReference>
<reference evidence="2 3" key="1">
    <citation type="journal article" date="2002" name="Nature">
        <title>Genome sequence and comparative analysis of the model rodent malaria parasite Plasmodium yoelii yoelii.</title>
        <authorList>
            <person name="Carlton J.M."/>
            <person name="Angiuoli S.V."/>
            <person name="Suh B.B."/>
            <person name="Kooij T.W."/>
            <person name="Pertea M."/>
            <person name="Silva J.C."/>
            <person name="Ermolaeva M.D."/>
            <person name="Allen J.E."/>
            <person name="Selengut J.D."/>
            <person name="Koo H.L."/>
            <person name="Peterson J.D."/>
            <person name="Pop M."/>
            <person name="Kosack D.S."/>
            <person name="Shumway M.F."/>
            <person name="Bidwell S.L."/>
            <person name="Shallom S.J."/>
            <person name="van Aken S.E."/>
            <person name="Riedmuller S.B."/>
            <person name="Feldblyum T.V."/>
            <person name="Cho J.K."/>
            <person name="Quackenbush J."/>
            <person name="Sedegah M."/>
            <person name="Shoaibi A."/>
            <person name="Cummings L.M."/>
            <person name="Florens L."/>
            <person name="Yates J.R."/>
            <person name="Raine J.D."/>
            <person name="Sinden R.E."/>
            <person name="Harris M.A."/>
            <person name="Cunningham D.A."/>
            <person name="Preiser P.R."/>
            <person name="Bergman L.W."/>
            <person name="Vaidya A.B."/>
            <person name="van Lin L.H."/>
            <person name="Janse C.J."/>
            <person name="Waters A.P."/>
            <person name="Smith H.O."/>
            <person name="White O.R."/>
            <person name="Salzberg S.L."/>
            <person name="Venter J.C."/>
            <person name="Fraser C.M."/>
            <person name="Hoffman S.L."/>
            <person name="Gardner M.J."/>
            <person name="Carucci D.J."/>
        </authorList>
    </citation>
    <scope>NUCLEOTIDE SEQUENCE [LARGE SCALE GENOMIC DNA]</scope>
    <source>
        <strain evidence="2 3">17XNL</strain>
    </source>
</reference>
<accession>Q7RH55</accession>
<dbReference type="STRING" id="73239.Q7RH55"/>
<comment type="caution">
    <text evidence="2">The sequence shown here is derived from an EMBL/GenBank/DDBJ whole genome shotgun (WGS) entry which is preliminary data.</text>
</comment>